<reference evidence="2" key="1">
    <citation type="submission" date="2015-09" db="EMBL/GenBank/DDBJ databases">
        <title>De novo assembly of Pectinophora gossypiella (Pink Bollworm) gut transcriptome.</title>
        <authorList>
            <person name="Tassone E.E."/>
        </authorList>
    </citation>
    <scope>NUCLEOTIDE SEQUENCE</scope>
</reference>
<feature type="region of interest" description="Disordered" evidence="1">
    <location>
        <begin position="1"/>
        <end position="55"/>
    </location>
</feature>
<feature type="compositionally biased region" description="Polar residues" evidence="1">
    <location>
        <begin position="11"/>
        <end position="41"/>
    </location>
</feature>
<feature type="region of interest" description="Disordered" evidence="1">
    <location>
        <begin position="321"/>
        <end position="381"/>
    </location>
</feature>
<protein>
    <submittedName>
        <fullName evidence="2">Uncharacterized protein</fullName>
    </submittedName>
</protein>
<dbReference type="AlphaFoldDB" id="A0A1E1WDB0"/>
<feature type="compositionally biased region" description="Basic and acidic residues" evidence="1">
    <location>
        <begin position="335"/>
        <end position="344"/>
    </location>
</feature>
<feature type="non-terminal residue" evidence="2">
    <location>
        <position position="381"/>
    </location>
</feature>
<sequence>KKYVVPIPHVNVSQNNTAPMNTVPTATTSNTIKTEPENTTFNRKRKSESPDDQKKISNFGSITVTAQVKDKIKAKCAVNTSEIGTNTSPVHRAKHKKVENQPLLQINPMETKIKMEVGTVTDAIPKPTAIPIKDSPTPMKIDAQVDIKDVSQQTEEKTVRKTVFPQARGRLLEDKVNVTMANAETDKMNVDMKSERTQLLPHPDVVNKPIVENNIKIEETKPNNDIKLPKQEVAKKMEIVLDVKNEEIRKKPEMTKKEKITKKEIITKKEEIKVSDEQELNTNNILFNILTNSPIKKASEDIDQNIKSDAESKAKVNLETKLNNKVTKPSPSVSKNEELKKETDTVPPTLSIKNDNEKPSNSKSKDEHRKPVTKLSTDYEA</sequence>
<organism evidence="2">
    <name type="scientific">Pectinophora gossypiella</name>
    <name type="common">Cotton pink bollworm</name>
    <name type="synonym">Depressaria gossypiella</name>
    <dbReference type="NCBI Taxonomy" id="13191"/>
    <lineage>
        <taxon>Eukaryota</taxon>
        <taxon>Metazoa</taxon>
        <taxon>Ecdysozoa</taxon>
        <taxon>Arthropoda</taxon>
        <taxon>Hexapoda</taxon>
        <taxon>Insecta</taxon>
        <taxon>Pterygota</taxon>
        <taxon>Neoptera</taxon>
        <taxon>Endopterygota</taxon>
        <taxon>Lepidoptera</taxon>
        <taxon>Glossata</taxon>
        <taxon>Ditrysia</taxon>
        <taxon>Gelechioidea</taxon>
        <taxon>Gelechiidae</taxon>
        <taxon>Apatetrinae</taxon>
        <taxon>Pectinophora</taxon>
    </lineage>
</organism>
<name>A0A1E1WDB0_PECGO</name>
<accession>A0A1E1WDB0</accession>
<evidence type="ECO:0000256" key="1">
    <source>
        <dbReference type="SAM" id="MobiDB-lite"/>
    </source>
</evidence>
<proteinExistence type="predicted"/>
<feature type="compositionally biased region" description="Basic and acidic residues" evidence="1">
    <location>
        <begin position="354"/>
        <end position="370"/>
    </location>
</feature>
<evidence type="ECO:0000313" key="2">
    <source>
        <dbReference type="EMBL" id="JAT84970.1"/>
    </source>
</evidence>
<dbReference type="OrthoDB" id="10004495at2759"/>
<feature type="compositionally biased region" description="Polar residues" evidence="1">
    <location>
        <begin position="321"/>
        <end position="334"/>
    </location>
</feature>
<dbReference type="EMBL" id="GDQN01006084">
    <property type="protein sequence ID" value="JAT84970.1"/>
    <property type="molecule type" value="Transcribed_RNA"/>
</dbReference>
<gene>
    <name evidence="2" type="ORF">g.7205</name>
</gene>
<feature type="non-terminal residue" evidence="2">
    <location>
        <position position="1"/>
    </location>
</feature>